<dbReference type="GO" id="GO:0016712">
    <property type="term" value="F:oxidoreductase activity, acting on paired donors, with incorporation or reduction of molecular oxygen, reduced flavin or flavoprotein as one donor, and incorporation of one atom of oxygen"/>
    <property type="evidence" value="ECO:0007669"/>
    <property type="project" value="TreeGrafter"/>
</dbReference>
<feature type="non-terminal residue" evidence="5">
    <location>
        <position position="1"/>
    </location>
</feature>
<dbReference type="InterPro" id="IPR050182">
    <property type="entry name" value="Cytochrome_P450_fam2"/>
</dbReference>
<dbReference type="PANTHER" id="PTHR24300:SF375">
    <property type="entry name" value="CYTOCHROME P450 FAMILY"/>
    <property type="match status" value="1"/>
</dbReference>
<keyword evidence="4" id="KW-0503">Monooxygenase</keyword>
<dbReference type="InterPro" id="IPR001128">
    <property type="entry name" value="Cyt_P450"/>
</dbReference>
<evidence type="ECO:0000256" key="3">
    <source>
        <dbReference type="ARBA" id="ARBA00023004"/>
    </source>
</evidence>
<dbReference type="GO" id="GO:0005506">
    <property type="term" value="F:iron ion binding"/>
    <property type="evidence" value="ECO:0007669"/>
    <property type="project" value="InterPro"/>
</dbReference>
<dbReference type="GO" id="GO:0006805">
    <property type="term" value="P:xenobiotic metabolic process"/>
    <property type="evidence" value="ECO:0007669"/>
    <property type="project" value="TreeGrafter"/>
</dbReference>
<dbReference type="OrthoDB" id="6371708at2759"/>
<protein>
    <submittedName>
        <fullName evidence="5">Uncharacterized protein</fullName>
    </submittedName>
</protein>
<evidence type="ECO:0000313" key="5">
    <source>
        <dbReference type="EMBL" id="GBO08350.1"/>
    </source>
</evidence>
<name>A0A4Y2U9U2_ARAVE</name>
<dbReference type="Proteomes" id="UP000499080">
    <property type="component" value="Unassembled WGS sequence"/>
</dbReference>
<dbReference type="GO" id="GO:0006082">
    <property type="term" value="P:organic acid metabolic process"/>
    <property type="evidence" value="ECO:0007669"/>
    <property type="project" value="TreeGrafter"/>
</dbReference>
<reference evidence="5 6" key="1">
    <citation type="journal article" date="2019" name="Sci. Rep.">
        <title>Orb-weaving spider Araneus ventricosus genome elucidates the spidroin gene catalogue.</title>
        <authorList>
            <person name="Kono N."/>
            <person name="Nakamura H."/>
            <person name="Ohtoshi R."/>
            <person name="Moran D.A.P."/>
            <person name="Shinohara A."/>
            <person name="Yoshida Y."/>
            <person name="Fujiwara M."/>
            <person name="Mori M."/>
            <person name="Tomita M."/>
            <person name="Arakawa K."/>
        </authorList>
    </citation>
    <scope>NUCLEOTIDE SEQUENCE [LARGE SCALE GENOMIC DNA]</scope>
</reference>
<evidence type="ECO:0000313" key="6">
    <source>
        <dbReference type="Proteomes" id="UP000499080"/>
    </source>
</evidence>
<keyword evidence="4" id="KW-0560">Oxidoreductase</keyword>
<accession>A0A4Y2U9U2</accession>
<keyword evidence="2" id="KW-0479">Metal-binding</keyword>
<dbReference type="PRINTS" id="PR00463">
    <property type="entry name" value="EP450I"/>
</dbReference>
<gene>
    <name evidence="5" type="ORF">AVEN_113777_1</name>
</gene>
<dbReference type="Pfam" id="PF00067">
    <property type="entry name" value="p450"/>
    <property type="match status" value="1"/>
</dbReference>
<dbReference type="AlphaFoldDB" id="A0A4Y2U9U2"/>
<dbReference type="InterPro" id="IPR036396">
    <property type="entry name" value="Cyt_P450_sf"/>
</dbReference>
<dbReference type="EMBL" id="BGPR01034120">
    <property type="protein sequence ID" value="GBO08350.1"/>
    <property type="molecule type" value="Genomic_DNA"/>
</dbReference>
<dbReference type="SUPFAM" id="SSF48264">
    <property type="entry name" value="Cytochrome P450"/>
    <property type="match status" value="1"/>
</dbReference>
<organism evidence="5 6">
    <name type="scientific">Araneus ventricosus</name>
    <name type="common">Orbweaver spider</name>
    <name type="synonym">Epeira ventricosa</name>
    <dbReference type="NCBI Taxonomy" id="182803"/>
    <lineage>
        <taxon>Eukaryota</taxon>
        <taxon>Metazoa</taxon>
        <taxon>Ecdysozoa</taxon>
        <taxon>Arthropoda</taxon>
        <taxon>Chelicerata</taxon>
        <taxon>Arachnida</taxon>
        <taxon>Araneae</taxon>
        <taxon>Araneomorphae</taxon>
        <taxon>Entelegynae</taxon>
        <taxon>Araneoidea</taxon>
        <taxon>Araneidae</taxon>
        <taxon>Araneus</taxon>
    </lineage>
</organism>
<evidence type="ECO:0000256" key="1">
    <source>
        <dbReference type="ARBA" id="ARBA00010617"/>
    </source>
</evidence>
<dbReference type="InterPro" id="IPR002401">
    <property type="entry name" value="Cyt_P450_E_grp-I"/>
</dbReference>
<keyword evidence="6" id="KW-1185">Reference proteome</keyword>
<dbReference type="PANTHER" id="PTHR24300">
    <property type="entry name" value="CYTOCHROME P450 508A4-RELATED"/>
    <property type="match status" value="1"/>
</dbReference>
<comment type="caution">
    <text evidence="5">The sequence shown here is derived from an EMBL/GenBank/DDBJ whole genome shotgun (WGS) entry which is preliminary data.</text>
</comment>
<dbReference type="GO" id="GO:0005737">
    <property type="term" value="C:cytoplasm"/>
    <property type="evidence" value="ECO:0007669"/>
    <property type="project" value="TreeGrafter"/>
</dbReference>
<dbReference type="GO" id="GO:0020037">
    <property type="term" value="F:heme binding"/>
    <property type="evidence" value="ECO:0007669"/>
    <property type="project" value="InterPro"/>
</dbReference>
<evidence type="ECO:0000256" key="2">
    <source>
        <dbReference type="ARBA" id="ARBA00022723"/>
    </source>
</evidence>
<proteinExistence type="inferred from homology"/>
<dbReference type="Gene3D" id="1.10.630.10">
    <property type="entry name" value="Cytochrome P450"/>
    <property type="match status" value="1"/>
</dbReference>
<sequence length="90" mass="10404">DPNNLRDYIDGYLVEIGKRNDPAFCKEVLQDMISTFFGAGSETVRLTMDWLVLTMAVHQDVQKKVQQEIDNVIGTDRLPSWDEHDKMPYT</sequence>
<evidence type="ECO:0000256" key="4">
    <source>
        <dbReference type="ARBA" id="ARBA00023033"/>
    </source>
</evidence>
<comment type="similarity">
    <text evidence="1">Belongs to the cytochrome P450 family.</text>
</comment>
<keyword evidence="3" id="KW-0408">Iron</keyword>